<reference evidence="5" key="2">
    <citation type="journal article" date="2023" name="IMA Fungus">
        <title>Comparative genomic study of the Penicillium genus elucidates a diverse pangenome and 15 lateral gene transfer events.</title>
        <authorList>
            <person name="Petersen C."/>
            <person name="Sorensen T."/>
            <person name="Nielsen M.R."/>
            <person name="Sondergaard T.E."/>
            <person name="Sorensen J.L."/>
            <person name="Fitzpatrick D.A."/>
            <person name="Frisvad J.C."/>
            <person name="Nielsen K.L."/>
        </authorList>
    </citation>
    <scope>NUCLEOTIDE SEQUENCE</scope>
    <source>
        <strain evidence="5">IBT 29677</strain>
    </source>
</reference>
<feature type="repeat" description="ANK" evidence="3">
    <location>
        <begin position="800"/>
        <end position="832"/>
    </location>
</feature>
<evidence type="ECO:0000256" key="1">
    <source>
        <dbReference type="ARBA" id="ARBA00022737"/>
    </source>
</evidence>
<dbReference type="SMART" id="SM00248">
    <property type="entry name" value="ANK"/>
    <property type="match status" value="27"/>
</dbReference>
<dbReference type="OrthoDB" id="539213at2759"/>
<proteinExistence type="predicted"/>
<feature type="repeat" description="ANK" evidence="3">
    <location>
        <begin position="965"/>
        <end position="997"/>
    </location>
</feature>
<dbReference type="SUPFAM" id="SSF48403">
    <property type="entry name" value="Ankyrin repeat"/>
    <property type="match status" value="4"/>
</dbReference>
<dbReference type="Proteomes" id="UP001147747">
    <property type="component" value="Unassembled WGS sequence"/>
</dbReference>
<evidence type="ECO:0000313" key="6">
    <source>
        <dbReference type="Proteomes" id="UP001147747"/>
    </source>
</evidence>
<evidence type="ECO:0000256" key="2">
    <source>
        <dbReference type="ARBA" id="ARBA00023043"/>
    </source>
</evidence>
<feature type="repeat" description="ANK" evidence="3">
    <location>
        <begin position="194"/>
        <end position="226"/>
    </location>
</feature>
<accession>A0A9X0B8N0</accession>
<keyword evidence="1" id="KW-0677">Repeat</keyword>
<dbReference type="PANTHER" id="PTHR24123">
    <property type="entry name" value="ANKYRIN REPEAT-CONTAINING"/>
    <property type="match status" value="1"/>
</dbReference>
<dbReference type="InterPro" id="IPR051165">
    <property type="entry name" value="Multifunctional_ANK_Repeat"/>
</dbReference>
<feature type="repeat" description="ANK" evidence="3">
    <location>
        <begin position="365"/>
        <end position="397"/>
    </location>
</feature>
<dbReference type="Pfam" id="PF00023">
    <property type="entry name" value="Ank"/>
    <property type="match status" value="3"/>
</dbReference>
<feature type="repeat" description="ANK" evidence="3">
    <location>
        <begin position="932"/>
        <end position="964"/>
    </location>
</feature>
<feature type="repeat" description="ANK" evidence="3">
    <location>
        <begin position="264"/>
        <end position="292"/>
    </location>
</feature>
<reference evidence="5" key="1">
    <citation type="submission" date="2022-12" db="EMBL/GenBank/DDBJ databases">
        <authorList>
            <person name="Petersen C."/>
        </authorList>
    </citation>
    <scope>NUCLEOTIDE SEQUENCE</scope>
    <source>
        <strain evidence="5">IBT 29677</strain>
    </source>
</reference>
<feature type="repeat" description="ANK" evidence="3">
    <location>
        <begin position="767"/>
        <end position="799"/>
    </location>
</feature>
<dbReference type="Pfam" id="PF12796">
    <property type="entry name" value="Ank_2"/>
    <property type="match status" value="7"/>
</dbReference>
<dbReference type="InterPro" id="IPR002110">
    <property type="entry name" value="Ankyrin_rpt"/>
</dbReference>
<feature type="repeat" description="ANK" evidence="3">
    <location>
        <begin position="701"/>
        <end position="733"/>
    </location>
</feature>
<dbReference type="EMBL" id="JAPZBU010000008">
    <property type="protein sequence ID" value="KAJ5392153.1"/>
    <property type="molecule type" value="Genomic_DNA"/>
</dbReference>
<feature type="repeat" description="ANK" evidence="3">
    <location>
        <begin position="1094"/>
        <end position="1126"/>
    </location>
</feature>
<name>A0A9X0B8N0_9EURO</name>
<feature type="repeat" description="ANK" evidence="3">
    <location>
        <begin position="497"/>
        <end position="529"/>
    </location>
</feature>
<dbReference type="PROSITE" id="PS50088">
    <property type="entry name" value="ANK_REPEAT"/>
    <property type="match status" value="13"/>
</dbReference>
<dbReference type="GeneID" id="81371260"/>
<gene>
    <name evidence="5" type="ORF">N7509_007643</name>
</gene>
<dbReference type="AlphaFoldDB" id="A0A9X0B8N0"/>
<feature type="repeat" description="ANK" evidence="3">
    <location>
        <begin position="464"/>
        <end position="496"/>
    </location>
</feature>
<feature type="region of interest" description="Disordered" evidence="4">
    <location>
        <begin position="316"/>
        <end position="352"/>
    </location>
</feature>
<sequence>MLWFCRIGATSGLLQFLHDTGSSIVEAAPLDAFTRATPVDVAVANVQPSVLDWLLKKGASFESKASDGSTCLHGSVENHGGNLLNIENDSGSTVLDIALDAGLNVDTLTKAGAKRSSGLRTYQPNLMKAIEADDGPALTKLLDNLRNVDIDLRCPDGTSLLHFAVLNQSFCCVQILLKYHKELGNADVNSRIPGGWSALHLAVCLDNLAITTLLVQNGADINASSYEGNGWTTVNKDLAFGTKGSVSFMRSPCPNGLRGGCWKPLHIASVAGNEPIVRLLVEKGAMPHSKDLEGCTAIQRAIMNGHAHLVQVMVQQSKQTGSSAPQAIQSGEATATRKSATGSATGSNPDSVYQNLLGEKCSSGEGRTALHDGVQAGNETIVKFLLQNGWNPNSREPGSMWTPLSYAVAQEDRALTRLLLKHRADPRSVHADGSTSLHIAAEGEKIQILRDILSLCSVTLRDSHGATPLHYAARKGFAATTKLLLKSKLHVDLCDMANQTALFVAIGNANLPVAQLLLDYGAVTNIEDNSRRNLLHAAASSGSPSVLELVALRGKFQSLPLEAMDIHGRTPLQVAAEKHDVKMVQVLLQLHRPRDLWRPILSVLFAAAATGNDAVLHTILDYNIKFISALGGDPETAQIANINGVSVVPKKSWTLLHAAAWSGQTSTVRSLLQRGVSLLQQHLTIAALLISHGGDIFKGGFGNTPLHLAALAGHNGLVTILLSQGASVAWENWEGELALHCAVHSGHSSVASTLIEHGSNANQLSKRNLPPLHEAVLAGNLEMVKGLVTAGINTDLFAPDGITALHVASSAGKIEIIRHLLNNGTGLEWRTTAGGLSPLDVAASNGQLEAVKTIMDSPPYKSTHHSDTTYAWIAASKAAAFQPKICKYIYERTNCQRDLGAGILHWAIAQDSRSLVAFLVDIRVDFRTPNSDGWSALHTAAMKGRISIARAILDEGFDVNYKTHLSRTALHQAVAADQAEAVSFLLSNGADINIRDENSQLPIHIAIDYGALNALRALPLTADDFNRNDFNDKSLIKLAVDSGDGALLRTLLQIENSLGPGHTGSLSHVVGTHDTHLIRQLLDHGAELNTRDQKGFSPLREAVVKRNLEAAALLVERGADLESKCSLGITPSLLRPSPMTWKWQGSL</sequence>
<feature type="repeat" description="ANK" evidence="3">
    <location>
        <begin position="567"/>
        <end position="589"/>
    </location>
</feature>
<evidence type="ECO:0000256" key="4">
    <source>
        <dbReference type="SAM" id="MobiDB-lite"/>
    </source>
</evidence>
<dbReference type="Pfam" id="PF13637">
    <property type="entry name" value="Ank_4"/>
    <property type="match status" value="1"/>
</dbReference>
<comment type="caution">
    <text evidence="5">The sequence shown here is derived from an EMBL/GenBank/DDBJ whole genome shotgun (WGS) entry which is preliminary data.</text>
</comment>
<protein>
    <submittedName>
        <fullName evidence="5">Uncharacterized protein</fullName>
    </submittedName>
</protein>
<dbReference type="InterPro" id="IPR036770">
    <property type="entry name" value="Ankyrin_rpt-contain_sf"/>
</dbReference>
<keyword evidence="2 3" id="KW-0040">ANK repeat</keyword>
<dbReference type="PRINTS" id="PR01415">
    <property type="entry name" value="ANKYRIN"/>
</dbReference>
<keyword evidence="6" id="KW-1185">Reference proteome</keyword>
<dbReference type="PANTHER" id="PTHR24123:SF33">
    <property type="entry name" value="PROTEIN HOS4"/>
    <property type="match status" value="1"/>
</dbReference>
<evidence type="ECO:0000256" key="3">
    <source>
        <dbReference type="PROSITE-ProRule" id="PRU00023"/>
    </source>
</evidence>
<dbReference type="RefSeq" id="XP_056487831.1">
    <property type="nucleotide sequence ID" value="XM_056632280.1"/>
</dbReference>
<dbReference type="Gene3D" id="1.25.40.20">
    <property type="entry name" value="Ankyrin repeat-containing domain"/>
    <property type="match status" value="6"/>
</dbReference>
<dbReference type="PROSITE" id="PS50297">
    <property type="entry name" value="ANK_REP_REGION"/>
    <property type="match status" value="12"/>
</dbReference>
<feature type="repeat" description="ANK" evidence="3">
    <location>
        <begin position="734"/>
        <end position="766"/>
    </location>
</feature>
<evidence type="ECO:0000313" key="5">
    <source>
        <dbReference type="EMBL" id="KAJ5392153.1"/>
    </source>
</evidence>
<organism evidence="5 6">
    <name type="scientific">Penicillium cosmopolitanum</name>
    <dbReference type="NCBI Taxonomy" id="1131564"/>
    <lineage>
        <taxon>Eukaryota</taxon>
        <taxon>Fungi</taxon>
        <taxon>Dikarya</taxon>
        <taxon>Ascomycota</taxon>
        <taxon>Pezizomycotina</taxon>
        <taxon>Eurotiomycetes</taxon>
        <taxon>Eurotiomycetidae</taxon>
        <taxon>Eurotiales</taxon>
        <taxon>Aspergillaceae</taxon>
        <taxon>Penicillium</taxon>
    </lineage>
</organism>